<feature type="domain" description="HTH tetR-type" evidence="5">
    <location>
        <begin position="17"/>
        <end position="77"/>
    </location>
</feature>
<dbReference type="GO" id="GO:0000976">
    <property type="term" value="F:transcription cis-regulatory region binding"/>
    <property type="evidence" value="ECO:0007669"/>
    <property type="project" value="TreeGrafter"/>
</dbReference>
<evidence type="ECO:0000256" key="4">
    <source>
        <dbReference type="PROSITE-ProRule" id="PRU00335"/>
    </source>
</evidence>
<evidence type="ECO:0000256" key="1">
    <source>
        <dbReference type="ARBA" id="ARBA00023015"/>
    </source>
</evidence>
<dbReference type="InterPro" id="IPR001647">
    <property type="entry name" value="HTH_TetR"/>
</dbReference>
<dbReference type="EMBL" id="LK022848">
    <property type="protein sequence ID" value="CDR07514.1"/>
    <property type="molecule type" value="Genomic_DNA"/>
</dbReference>
<dbReference type="SUPFAM" id="SSF46689">
    <property type="entry name" value="Homeodomain-like"/>
    <property type="match status" value="1"/>
</dbReference>
<name>A0A060ZWG0_9ACTN</name>
<evidence type="ECO:0000259" key="5">
    <source>
        <dbReference type="PROSITE" id="PS50977"/>
    </source>
</evidence>
<accession>A0A060ZWG0</accession>
<dbReference type="InterPro" id="IPR050109">
    <property type="entry name" value="HTH-type_TetR-like_transc_reg"/>
</dbReference>
<dbReference type="Pfam" id="PF00440">
    <property type="entry name" value="TetR_N"/>
    <property type="match status" value="1"/>
</dbReference>
<protein>
    <submittedName>
        <fullName evidence="6">Regulatory protein TetR</fullName>
    </submittedName>
</protein>
<gene>
    <name evidence="6" type="ORF">SIRAN4246</name>
</gene>
<dbReference type="PANTHER" id="PTHR30055:SF238">
    <property type="entry name" value="MYCOFACTOCIN BIOSYNTHESIS TRANSCRIPTIONAL REGULATOR MFTR-RELATED"/>
    <property type="match status" value="1"/>
</dbReference>
<dbReference type="HOGENOM" id="CLU_069356_2_2_11"/>
<sequence length="199" mass="21983">MSPDDLTYTRGMGRWEPGARERLREAALELFTERGFEQTMVADIAQRAGVTARTFFRYFADKREVLFDGSADLAKQVQNVVETMPPTASALDVVAAVLDAVAQLAGDDRDRARARQAVITANTDLRERELIKQAALTAALTEVLRQRGIGNIEASLAAETGSAVFRVAFNQWGDATENRDLRDVIRETLTRLRILAAAE</sequence>
<organism evidence="6">
    <name type="scientific">Streptomyces iranensis</name>
    <dbReference type="NCBI Taxonomy" id="576784"/>
    <lineage>
        <taxon>Bacteria</taxon>
        <taxon>Bacillati</taxon>
        <taxon>Actinomycetota</taxon>
        <taxon>Actinomycetes</taxon>
        <taxon>Kitasatosporales</taxon>
        <taxon>Streptomycetaceae</taxon>
        <taxon>Streptomyces</taxon>
        <taxon>Streptomyces violaceusniger group</taxon>
    </lineage>
</organism>
<keyword evidence="3" id="KW-0804">Transcription</keyword>
<dbReference type="GO" id="GO:0003700">
    <property type="term" value="F:DNA-binding transcription factor activity"/>
    <property type="evidence" value="ECO:0007669"/>
    <property type="project" value="TreeGrafter"/>
</dbReference>
<feature type="DNA-binding region" description="H-T-H motif" evidence="4">
    <location>
        <begin position="40"/>
        <end position="59"/>
    </location>
</feature>
<proteinExistence type="predicted"/>
<dbReference type="PROSITE" id="PS50977">
    <property type="entry name" value="HTH_TETR_2"/>
    <property type="match status" value="1"/>
</dbReference>
<dbReference type="AlphaFoldDB" id="A0A060ZWG0"/>
<dbReference type="PRINTS" id="PR00455">
    <property type="entry name" value="HTHTETR"/>
</dbReference>
<dbReference type="Gene3D" id="1.10.357.10">
    <property type="entry name" value="Tetracycline Repressor, domain 2"/>
    <property type="match status" value="1"/>
</dbReference>
<dbReference type="PANTHER" id="PTHR30055">
    <property type="entry name" value="HTH-TYPE TRANSCRIPTIONAL REGULATOR RUTR"/>
    <property type="match status" value="1"/>
</dbReference>
<keyword evidence="1" id="KW-0805">Transcription regulation</keyword>
<keyword evidence="2 4" id="KW-0238">DNA-binding</keyword>
<evidence type="ECO:0000256" key="3">
    <source>
        <dbReference type="ARBA" id="ARBA00023163"/>
    </source>
</evidence>
<evidence type="ECO:0000256" key="2">
    <source>
        <dbReference type="ARBA" id="ARBA00023125"/>
    </source>
</evidence>
<dbReference type="InterPro" id="IPR009057">
    <property type="entry name" value="Homeodomain-like_sf"/>
</dbReference>
<reference evidence="6" key="1">
    <citation type="submission" date="2014-05" db="EMBL/GenBank/DDBJ databases">
        <authorList>
            <person name="Horn Fabian"/>
        </authorList>
    </citation>
    <scope>NUCLEOTIDE SEQUENCE</scope>
</reference>
<evidence type="ECO:0000313" key="6">
    <source>
        <dbReference type="EMBL" id="CDR07514.1"/>
    </source>
</evidence>